<reference evidence="3 4" key="1">
    <citation type="journal article" date="2011" name="Nat. Biotechnol.">
        <title>Comparative genomic analysis of the thermophilic biomass-degrading fungi Myceliophthora thermophila and Thielavia terrestris.</title>
        <authorList>
            <person name="Berka R.M."/>
            <person name="Grigoriev I.V."/>
            <person name="Otillar R."/>
            <person name="Salamov A."/>
            <person name="Grimwood J."/>
            <person name="Reid I."/>
            <person name="Ishmael N."/>
            <person name="John T."/>
            <person name="Darmond C."/>
            <person name="Moisan M.-C."/>
            <person name="Henrissat B."/>
            <person name="Coutinho P.M."/>
            <person name="Lombard V."/>
            <person name="Natvig D.O."/>
            <person name="Lindquist E."/>
            <person name="Schmutz J."/>
            <person name="Lucas S."/>
            <person name="Harris P."/>
            <person name="Powlowski J."/>
            <person name="Bellemare A."/>
            <person name="Taylor D."/>
            <person name="Butler G."/>
            <person name="de Vries R.P."/>
            <person name="Allijn I.E."/>
            <person name="van den Brink J."/>
            <person name="Ushinsky S."/>
            <person name="Storms R."/>
            <person name="Powell A.J."/>
            <person name="Paulsen I.T."/>
            <person name="Elbourne L.D.H."/>
            <person name="Baker S.E."/>
            <person name="Magnuson J."/>
            <person name="LaBoissiere S."/>
            <person name="Clutterbuck A.J."/>
            <person name="Martinez D."/>
            <person name="Wogulis M."/>
            <person name="de Leon A.L."/>
            <person name="Rey M.W."/>
            <person name="Tsang A."/>
        </authorList>
    </citation>
    <scope>NUCLEOTIDE SEQUENCE [LARGE SCALE GENOMIC DNA]</scope>
    <source>
        <strain evidence="4">ATCC 38088 / NRRL 8126</strain>
    </source>
</reference>
<organism evidence="3 4">
    <name type="scientific">Thermothielavioides terrestris (strain ATCC 38088 / NRRL 8126)</name>
    <name type="common">Thielavia terrestris</name>
    <dbReference type="NCBI Taxonomy" id="578455"/>
    <lineage>
        <taxon>Eukaryota</taxon>
        <taxon>Fungi</taxon>
        <taxon>Dikarya</taxon>
        <taxon>Ascomycota</taxon>
        <taxon>Pezizomycotina</taxon>
        <taxon>Sordariomycetes</taxon>
        <taxon>Sordariomycetidae</taxon>
        <taxon>Sordariales</taxon>
        <taxon>Chaetomiaceae</taxon>
        <taxon>Thermothielavioides</taxon>
        <taxon>Thermothielavioides terrestris</taxon>
    </lineage>
</organism>
<dbReference type="KEGG" id="ttt:THITE_108443"/>
<dbReference type="RefSeq" id="XP_003655355.1">
    <property type="nucleotide sequence ID" value="XM_003655307.1"/>
</dbReference>
<dbReference type="HOGENOM" id="CLU_010595_1_0_1"/>
<feature type="region of interest" description="Disordered" evidence="2">
    <location>
        <begin position="1"/>
        <end position="90"/>
    </location>
</feature>
<dbReference type="PANTHER" id="PTHR43591">
    <property type="entry name" value="METHYLTRANSFERASE"/>
    <property type="match status" value="1"/>
</dbReference>
<name>G2RB48_THETT</name>
<sequence length="397" mass="43416">MTDSTPAAKDTAAPPTSPPPATQAATDTAAPPASPPPATAGGSTAADAPGSPAADAPAPAPAPAPAGTGHLEADPNLLDEEPNNDADSSISALGASYTTSVMSSIYKFREENGRTYHAYKADESTYFMPNDERETERLDLQHHLSIRMLDNRLYVCPAGKDKPLKRVLDCGTGTGIWAIDFAEEHPDTAVVGVDLSPIQPNFVPPNVEFFVDDLEETWTYHTKFDFIYARFLTGSIRNWAKLARQAFENLNPGGYFEVCDPLSPIKSDDGTLKEDSAVLKWNNLLLEGSRKLGASLDSALQYEQHLIDAGFQNVTKVEYKWPINGWPSDAKYKEVGEWNLVNMTQALQALSLMLFTNVLGWSVVEVETLLAQVRKDLKNRATHAYWPIYVVYGQKPE</sequence>
<evidence type="ECO:0000256" key="1">
    <source>
        <dbReference type="ARBA" id="ARBA00038158"/>
    </source>
</evidence>
<proteinExistence type="inferred from homology"/>
<keyword evidence="4" id="KW-1185">Reference proteome</keyword>
<dbReference type="OrthoDB" id="2013972at2759"/>
<dbReference type="EMBL" id="CP003012">
    <property type="protein sequence ID" value="AEO69019.1"/>
    <property type="molecule type" value="Genomic_DNA"/>
</dbReference>
<evidence type="ECO:0008006" key="5">
    <source>
        <dbReference type="Google" id="ProtNLM"/>
    </source>
</evidence>
<dbReference type="PANTHER" id="PTHR43591:SF31">
    <property type="entry name" value="LAEA-LIKE, PUTATIVE (AFU_ORTHOLOGUE AFUA_8G01930)-RELATED"/>
    <property type="match status" value="1"/>
</dbReference>
<dbReference type="AlphaFoldDB" id="G2RB48"/>
<comment type="similarity">
    <text evidence="1">Belongs to the methyltransferase superfamily. LaeA methyltransferase family.</text>
</comment>
<dbReference type="Gene3D" id="3.40.50.150">
    <property type="entry name" value="Vaccinia Virus protein VP39"/>
    <property type="match status" value="1"/>
</dbReference>
<feature type="compositionally biased region" description="Low complexity" evidence="2">
    <location>
        <begin position="1"/>
        <end position="14"/>
    </location>
</feature>
<evidence type="ECO:0000256" key="2">
    <source>
        <dbReference type="SAM" id="MobiDB-lite"/>
    </source>
</evidence>
<feature type="compositionally biased region" description="Low complexity" evidence="2">
    <location>
        <begin position="22"/>
        <end position="31"/>
    </location>
</feature>
<evidence type="ECO:0000313" key="4">
    <source>
        <dbReference type="Proteomes" id="UP000008181"/>
    </source>
</evidence>
<feature type="compositionally biased region" description="Low complexity" evidence="2">
    <location>
        <begin position="39"/>
        <end position="57"/>
    </location>
</feature>
<gene>
    <name evidence="3" type="ORF">THITE_108443</name>
</gene>
<evidence type="ECO:0000313" key="3">
    <source>
        <dbReference type="EMBL" id="AEO69019.1"/>
    </source>
</evidence>
<dbReference type="SUPFAM" id="SSF53335">
    <property type="entry name" value="S-adenosyl-L-methionine-dependent methyltransferases"/>
    <property type="match status" value="1"/>
</dbReference>
<dbReference type="CDD" id="cd02440">
    <property type="entry name" value="AdoMet_MTases"/>
    <property type="match status" value="1"/>
</dbReference>
<dbReference type="Pfam" id="PF13489">
    <property type="entry name" value="Methyltransf_23"/>
    <property type="match status" value="1"/>
</dbReference>
<accession>G2RB48</accession>
<protein>
    <recommendedName>
        <fullName evidence="5">Methyltransferase domain-containing protein</fullName>
    </recommendedName>
</protein>
<dbReference type="GeneID" id="11524509"/>
<dbReference type="InterPro" id="IPR029063">
    <property type="entry name" value="SAM-dependent_MTases_sf"/>
</dbReference>
<dbReference type="Proteomes" id="UP000008181">
    <property type="component" value="Chromosome 4"/>
</dbReference>
<dbReference type="GO" id="GO:0008168">
    <property type="term" value="F:methyltransferase activity"/>
    <property type="evidence" value="ECO:0007669"/>
    <property type="project" value="TreeGrafter"/>
</dbReference>
<dbReference type="eggNOG" id="ENOG502QSKG">
    <property type="taxonomic scope" value="Eukaryota"/>
</dbReference>